<accession>A0A386B0A8</accession>
<dbReference type="EMBL" id="MH591106">
    <property type="protein sequence ID" value="AYC65127.1"/>
    <property type="molecule type" value="Genomic_DNA"/>
</dbReference>
<name>A0A386B0A8_9CHLO</name>
<organism evidence="1">
    <name type="scientific">Caulerpa verticillata</name>
    <dbReference type="NCBI Taxonomy" id="177082"/>
    <lineage>
        <taxon>Eukaryota</taxon>
        <taxon>Viridiplantae</taxon>
        <taxon>Chlorophyta</taxon>
        <taxon>core chlorophytes</taxon>
        <taxon>Ulvophyceae</taxon>
        <taxon>TCBD clade</taxon>
        <taxon>Bryopsidales</taxon>
        <taxon>Halimedineae</taxon>
        <taxon>Caulerpaceae</taxon>
        <taxon>Caulerpa</taxon>
    </lineage>
</organism>
<keyword evidence="1" id="KW-0934">Plastid</keyword>
<geneLocation type="chloroplast" evidence="1"/>
<dbReference type="RefSeq" id="YP_009519140.1">
    <property type="nucleotide sequence ID" value="NC_039523.1"/>
</dbReference>
<protein>
    <submittedName>
        <fullName evidence="1">Uncharacterized protein</fullName>
    </submittedName>
</protein>
<reference evidence="1" key="1">
    <citation type="submission" date="2018-07" db="EMBL/GenBank/DDBJ databases">
        <authorList>
            <person name="Quirk P.G."/>
            <person name="Krulwich T.A."/>
        </authorList>
    </citation>
    <scope>NUCLEOTIDE SEQUENCE</scope>
</reference>
<gene>
    <name evidence="1" type="primary">orf131</name>
</gene>
<reference evidence="1" key="2">
    <citation type="journal article" date="2019" name="Mol. Phylogenet. Evol.">
        <title>Reassessment of the classification of bryopsidales (chlorophyta) based on chloroplast phylogenomic analyses.</title>
        <authorList>
            <person name="Cremen M.C."/>
            <person name="Leliaert F."/>
            <person name="West J."/>
            <person name="Lam D.W."/>
            <person name="Shimada S."/>
            <person name="Lopez-Bautista J.M."/>
            <person name="Verbruggen H."/>
        </authorList>
    </citation>
    <scope>NUCLEOTIDE SEQUENCE</scope>
</reference>
<dbReference type="GeneID" id="38278958"/>
<dbReference type="AlphaFoldDB" id="A0A386B0A8"/>
<sequence length="131" mass="15034">MIRVSLGETLCVWQLPELPSQESRQSLFESGVHASVIKFVDLYLVRKKGGFVFSGFYLYNRYTGLKTVSGEYISFMEEYYPHQTPESPANFRDKLDTVFQALGWTTSHPIVGLNERKRVEIDGQSFVVIVM</sequence>
<evidence type="ECO:0000313" key="1">
    <source>
        <dbReference type="EMBL" id="AYC65127.1"/>
    </source>
</evidence>
<keyword evidence="1" id="KW-0150">Chloroplast</keyword>
<proteinExistence type="predicted"/>